<keyword evidence="4" id="KW-1185">Reference proteome</keyword>
<dbReference type="Pfam" id="PF00078">
    <property type="entry name" value="RVT_1"/>
    <property type="match status" value="1"/>
</dbReference>
<dbReference type="InterPro" id="IPR000477">
    <property type="entry name" value="RT_dom"/>
</dbReference>
<dbReference type="VEuPathDB" id="VectorBase:ISCP_002660"/>
<dbReference type="OrthoDB" id="412981at2759"/>
<dbReference type="PROSITE" id="PS50878">
    <property type="entry name" value="RT_POL"/>
    <property type="match status" value="1"/>
</dbReference>
<dbReference type="HOGENOM" id="CLU_1350225_0_0_1"/>
<dbReference type="Proteomes" id="UP000001555">
    <property type="component" value="Unassembled WGS sequence"/>
</dbReference>
<name>B7PK95_IXOSC</name>
<dbReference type="EC" id="2.7.7.49" evidence="2"/>
<accession>B7PK95</accession>
<dbReference type="STRING" id="6945.B7PK95"/>
<dbReference type="AlphaFoldDB" id="B7PK95"/>
<gene>
    <name evidence="2" type="ORF">IscW_ISCW017952</name>
</gene>
<dbReference type="EnsemblMetazoa" id="ISCW017952-RA">
    <property type="protein sequence ID" value="ISCW017952-PA"/>
    <property type="gene ID" value="ISCW017952"/>
</dbReference>
<proteinExistence type="predicted"/>
<dbReference type="PaxDb" id="6945-B7PK95"/>
<reference evidence="3" key="2">
    <citation type="submission" date="2020-05" db="UniProtKB">
        <authorList>
            <consortium name="EnsemblMetazoa"/>
        </authorList>
    </citation>
    <scope>IDENTIFICATION</scope>
    <source>
        <strain evidence="3">wikel</strain>
    </source>
</reference>
<evidence type="ECO:0000313" key="4">
    <source>
        <dbReference type="Proteomes" id="UP000001555"/>
    </source>
</evidence>
<evidence type="ECO:0000313" key="2">
    <source>
        <dbReference type="EMBL" id="EEC07017.1"/>
    </source>
</evidence>
<protein>
    <submittedName>
        <fullName evidence="2 3">Reverse transcriptase, putative</fullName>
        <ecNumber evidence="2">2.7.7.49</ecNumber>
    </submittedName>
</protein>
<dbReference type="EMBL" id="ABJB010991869">
    <property type="status" value="NOT_ANNOTATED_CDS"/>
    <property type="molecule type" value="Genomic_DNA"/>
</dbReference>
<dbReference type="GO" id="GO:0003964">
    <property type="term" value="F:RNA-directed DNA polymerase activity"/>
    <property type="evidence" value="ECO:0007669"/>
    <property type="project" value="UniProtKB-KW"/>
</dbReference>
<keyword evidence="2" id="KW-0548">Nucleotidyltransferase</keyword>
<evidence type="ECO:0000313" key="3">
    <source>
        <dbReference type="EnsemblMetazoa" id="ISCW017952-PA"/>
    </source>
</evidence>
<evidence type="ECO:0000259" key="1">
    <source>
        <dbReference type="PROSITE" id="PS50878"/>
    </source>
</evidence>
<reference evidence="2 4" key="1">
    <citation type="submission" date="2008-03" db="EMBL/GenBank/DDBJ databases">
        <title>Annotation of Ixodes scapularis.</title>
        <authorList>
            <consortium name="Ixodes scapularis Genome Project Consortium"/>
            <person name="Caler E."/>
            <person name="Hannick L.I."/>
            <person name="Bidwell S."/>
            <person name="Joardar V."/>
            <person name="Thiagarajan M."/>
            <person name="Amedeo P."/>
            <person name="Galinsky K.J."/>
            <person name="Schobel S."/>
            <person name="Inman J."/>
            <person name="Hostetler J."/>
            <person name="Miller J."/>
            <person name="Hammond M."/>
            <person name="Megy K."/>
            <person name="Lawson D."/>
            <person name="Kodira C."/>
            <person name="Sutton G."/>
            <person name="Meyer J."/>
            <person name="Hill C.A."/>
            <person name="Birren B."/>
            <person name="Nene V."/>
            <person name="Collins F."/>
            <person name="Alarcon-Chaidez F."/>
            <person name="Wikel S."/>
            <person name="Strausberg R."/>
        </authorList>
    </citation>
    <scope>NUCLEOTIDE SEQUENCE [LARGE SCALE GENOMIC DNA]</scope>
    <source>
        <strain evidence="4">Wikel</strain>
        <strain evidence="2">Wikel colony</strain>
    </source>
</reference>
<dbReference type="EMBL" id="DS731648">
    <property type="protein sequence ID" value="EEC07017.1"/>
    <property type="molecule type" value="Genomic_DNA"/>
</dbReference>
<dbReference type="PANTHER" id="PTHR19446">
    <property type="entry name" value="REVERSE TRANSCRIPTASES"/>
    <property type="match status" value="1"/>
</dbReference>
<organism>
    <name type="scientific">Ixodes scapularis</name>
    <name type="common">Black-legged tick</name>
    <name type="synonym">Deer tick</name>
    <dbReference type="NCBI Taxonomy" id="6945"/>
    <lineage>
        <taxon>Eukaryota</taxon>
        <taxon>Metazoa</taxon>
        <taxon>Ecdysozoa</taxon>
        <taxon>Arthropoda</taxon>
        <taxon>Chelicerata</taxon>
        <taxon>Arachnida</taxon>
        <taxon>Acari</taxon>
        <taxon>Parasitiformes</taxon>
        <taxon>Ixodida</taxon>
        <taxon>Ixodoidea</taxon>
        <taxon>Ixodidae</taxon>
        <taxon>Ixodinae</taxon>
        <taxon>Ixodes</taxon>
    </lineage>
</organism>
<sequence length="203" mass="22421">MNEGSLPQLLAFFNNIWRMVEIPSEWMEAVAIPIRKQGRNTNAPSSYRPISLKSCHGKIMEIMVLRRLNYHLEAAEALLECFSRFRMRRCTADSIGDLVSLLEDAKAKKHSAALILLHIKQVFDAMPHAPIMGALRRLGDTGRPLRYIQAFLSDRSVAVKVGKSTSSSRYLMRGAPQGTVISPLLFLAGLSTILAATRAGGTA</sequence>
<feature type="domain" description="Reverse transcriptase" evidence="1">
    <location>
        <begin position="15"/>
        <end position="203"/>
    </location>
</feature>
<dbReference type="InParanoid" id="B7PK95"/>
<keyword evidence="2" id="KW-0695">RNA-directed DNA polymerase</keyword>
<dbReference type="VEuPathDB" id="VectorBase:ISCW017952"/>
<keyword evidence="2" id="KW-0808">Transferase</keyword>